<organism evidence="3 4">
    <name type="scientific">Candidatus Uhrbacteria bacterium CG_4_10_14_0_8_um_filter_58_22</name>
    <dbReference type="NCBI Taxonomy" id="1975029"/>
    <lineage>
        <taxon>Bacteria</taxon>
        <taxon>Candidatus Uhriibacteriota</taxon>
    </lineage>
</organism>
<feature type="transmembrane region" description="Helical" evidence="2">
    <location>
        <begin position="21"/>
        <end position="39"/>
    </location>
</feature>
<comment type="caution">
    <text evidence="3">The sequence shown here is derived from an EMBL/GenBank/DDBJ whole genome shotgun (WGS) entry which is preliminary data.</text>
</comment>
<evidence type="ECO:0008006" key="5">
    <source>
        <dbReference type="Google" id="ProtNLM"/>
    </source>
</evidence>
<proteinExistence type="predicted"/>
<keyword evidence="2" id="KW-1133">Transmembrane helix</keyword>
<evidence type="ECO:0000313" key="3">
    <source>
        <dbReference type="EMBL" id="PIY62601.1"/>
    </source>
</evidence>
<evidence type="ECO:0000256" key="1">
    <source>
        <dbReference type="SAM" id="MobiDB-lite"/>
    </source>
</evidence>
<evidence type="ECO:0000313" key="4">
    <source>
        <dbReference type="Proteomes" id="UP000230973"/>
    </source>
</evidence>
<evidence type="ECO:0000256" key="2">
    <source>
        <dbReference type="SAM" id="Phobius"/>
    </source>
</evidence>
<keyword evidence="2" id="KW-0812">Transmembrane</keyword>
<dbReference type="InterPro" id="IPR032820">
    <property type="entry name" value="ATPase_put"/>
</dbReference>
<feature type="compositionally biased region" description="Basic and acidic residues" evidence="1">
    <location>
        <begin position="89"/>
        <end position="101"/>
    </location>
</feature>
<protein>
    <recommendedName>
        <fullName evidence="5">AtpZ/AtpI family protein</fullName>
    </recommendedName>
</protein>
<keyword evidence="2" id="KW-0472">Membrane</keyword>
<dbReference type="Pfam" id="PF09527">
    <property type="entry name" value="ATPase_gene1"/>
    <property type="match status" value="1"/>
</dbReference>
<feature type="transmembrane region" description="Helical" evidence="2">
    <location>
        <begin position="45"/>
        <end position="66"/>
    </location>
</feature>
<feature type="region of interest" description="Disordered" evidence="1">
    <location>
        <begin position="77"/>
        <end position="101"/>
    </location>
</feature>
<dbReference type="AlphaFoldDB" id="A0A2M7Q9T6"/>
<dbReference type="Proteomes" id="UP000230973">
    <property type="component" value="Unassembled WGS sequence"/>
</dbReference>
<accession>A0A2M7Q9T6</accession>
<gene>
    <name evidence="3" type="ORF">COY93_02780</name>
</gene>
<name>A0A2M7Q9T6_9BACT</name>
<sequence length="101" mass="11000">MSTPDQDRRYIQLGLRIVGEFGAIIAVPVVLLTILGRHADSRYGTAPAGLIAGFVLAALFSGVSIYRRAKRFGREYQAIDADPTTPQTEGEKGKPERTIKP</sequence>
<dbReference type="EMBL" id="PFLC01000034">
    <property type="protein sequence ID" value="PIY62601.1"/>
    <property type="molecule type" value="Genomic_DNA"/>
</dbReference>
<reference evidence="4" key="1">
    <citation type="submission" date="2017-09" db="EMBL/GenBank/DDBJ databases">
        <title>Depth-based differentiation of microbial function through sediment-hosted aquifers and enrichment of novel symbionts in the deep terrestrial subsurface.</title>
        <authorList>
            <person name="Probst A.J."/>
            <person name="Ladd B."/>
            <person name="Jarett J.K."/>
            <person name="Geller-Mcgrath D.E."/>
            <person name="Sieber C.M.K."/>
            <person name="Emerson J.B."/>
            <person name="Anantharaman K."/>
            <person name="Thomas B.C."/>
            <person name="Malmstrom R."/>
            <person name="Stieglmeier M."/>
            <person name="Klingl A."/>
            <person name="Woyke T."/>
            <person name="Ryan C.M."/>
            <person name="Banfield J.F."/>
        </authorList>
    </citation>
    <scope>NUCLEOTIDE SEQUENCE [LARGE SCALE GENOMIC DNA]</scope>
</reference>